<accession>A0ABR4PVQ5</accession>
<gene>
    <name evidence="2" type="ORF">PVAG01_00834</name>
</gene>
<sequence length="229" mass="24641">MLGQVQNAASDAVENTIQASVATNRYTDRLADTDHRPRPSQPPLFDEQHSNRVHLPNMGAEAYLSRTQQGNIGSESWTGFTNQGSLNQNQPAQTPSSHRQRFAASNLSEQHMIPPVQTNVNPLGTPYASLKATPARSPLKNIGHNANGFAGYGMSAGLKSSNPTGNMTADFGKPVARPRGKCETFLLGNEVTSISVAPRPGTAMPLENSTILRGDQPVGNIFRRGNGYY</sequence>
<feature type="region of interest" description="Disordered" evidence="1">
    <location>
        <begin position="73"/>
        <end position="99"/>
    </location>
</feature>
<proteinExistence type="predicted"/>
<evidence type="ECO:0000313" key="2">
    <source>
        <dbReference type="EMBL" id="KAL3427325.1"/>
    </source>
</evidence>
<comment type="caution">
    <text evidence="2">The sequence shown here is derived from an EMBL/GenBank/DDBJ whole genome shotgun (WGS) entry which is preliminary data.</text>
</comment>
<evidence type="ECO:0000313" key="3">
    <source>
        <dbReference type="Proteomes" id="UP001629113"/>
    </source>
</evidence>
<reference evidence="2 3" key="1">
    <citation type="submission" date="2024-06" db="EMBL/GenBank/DDBJ databases">
        <title>Complete genome of Phlyctema vagabunda strain 19-DSS-EL-015.</title>
        <authorList>
            <person name="Fiorenzani C."/>
        </authorList>
    </citation>
    <scope>NUCLEOTIDE SEQUENCE [LARGE SCALE GENOMIC DNA]</scope>
    <source>
        <strain evidence="2 3">19-DSS-EL-015</strain>
    </source>
</reference>
<evidence type="ECO:0000256" key="1">
    <source>
        <dbReference type="SAM" id="MobiDB-lite"/>
    </source>
</evidence>
<dbReference type="EMBL" id="JBFCZG010000001">
    <property type="protein sequence ID" value="KAL3427325.1"/>
    <property type="molecule type" value="Genomic_DNA"/>
</dbReference>
<keyword evidence="3" id="KW-1185">Reference proteome</keyword>
<feature type="compositionally biased region" description="Basic and acidic residues" evidence="1">
    <location>
        <begin position="26"/>
        <end position="37"/>
    </location>
</feature>
<organism evidence="2 3">
    <name type="scientific">Phlyctema vagabunda</name>
    <dbReference type="NCBI Taxonomy" id="108571"/>
    <lineage>
        <taxon>Eukaryota</taxon>
        <taxon>Fungi</taxon>
        <taxon>Dikarya</taxon>
        <taxon>Ascomycota</taxon>
        <taxon>Pezizomycotina</taxon>
        <taxon>Leotiomycetes</taxon>
        <taxon>Helotiales</taxon>
        <taxon>Dermateaceae</taxon>
        <taxon>Phlyctema</taxon>
    </lineage>
</organism>
<protein>
    <submittedName>
        <fullName evidence="2">Uncharacterized protein</fullName>
    </submittedName>
</protein>
<feature type="region of interest" description="Disordered" evidence="1">
    <location>
        <begin position="24"/>
        <end position="51"/>
    </location>
</feature>
<name>A0ABR4PVQ5_9HELO</name>
<dbReference type="Proteomes" id="UP001629113">
    <property type="component" value="Unassembled WGS sequence"/>
</dbReference>